<evidence type="ECO:0000259" key="6">
    <source>
        <dbReference type="Pfam" id="PF13515"/>
    </source>
</evidence>
<evidence type="ECO:0000256" key="2">
    <source>
        <dbReference type="ARBA" id="ARBA00022692"/>
    </source>
</evidence>
<feature type="domain" description="Integral membrane bound transporter" evidence="6">
    <location>
        <begin position="213"/>
        <end position="334"/>
    </location>
</feature>
<feature type="transmembrane region" description="Helical" evidence="5">
    <location>
        <begin position="293"/>
        <end position="312"/>
    </location>
</feature>
<accession>A0A0U4VQ57</accession>
<gene>
    <name evidence="7" type="ORF">APT59_13590</name>
</gene>
<feature type="transmembrane region" description="Helical" evidence="5">
    <location>
        <begin position="270"/>
        <end position="286"/>
    </location>
</feature>
<feature type="transmembrane region" description="Helical" evidence="5">
    <location>
        <begin position="20"/>
        <end position="37"/>
    </location>
</feature>
<dbReference type="EMBL" id="CP013987">
    <property type="protein sequence ID" value="ALZ85175.1"/>
    <property type="molecule type" value="Genomic_DNA"/>
</dbReference>
<feature type="transmembrane region" description="Helical" evidence="5">
    <location>
        <begin position="200"/>
        <end position="218"/>
    </location>
</feature>
<feature type="transmembrane region" description="Helical" evidence="5">
    <location>
        <begin position="98"/>
        <end position="123"/>
    </location>
</feature>
<dbReference type="KEGG" id="por:APT59_13590"/>
<keyword evidence="3 5" id="KW-1133">Transmembrane helix</keyword>
<evidence type="ECO:0000256" key="4">
    <source>
        <dbReference type="ARBA" id="ARBA00023136"/>
    </source>
</evidence>
<protein>
    <recommendedName>
        <fullName evidence="6">Integral membrane bound transporter domain-containing protein</fullName>
    </recommendedName>
</protein>
<dbReference type="InterPro" id="IPR049453">
    <property type="entry name" value="Memb_transporter_dom"/>
</dbReference>
<dbReference type="Proteomes" id="UP000064137">
    <property type="component" value="Chromosome"/>
</dbReference>
<feature type="transmembrane region" description="Helical" evidence="5">
    <location>
        <begin position="143"/>
        <end position="164"/>
    </location>
</feature>
<evidence type="ECO:0000256" key="3">
    <source>
        <dbReference type="ARBA" id="ARBA00022989"/>
    </source>
</evidence>
<dbReference type="Pfam" id="PF13515">
    <property type="entry name" value="FUSC_2"/>
    <property type="match status" value="1"/>
</dbReference>
<feature type="transmembrane region" description="Helical" evidence="5">
    <location>
        <begin position="44"/>
        <end position="66"/>
    </location>
</feature>
<dbReference type="GO" id="GO:0016020">
    <property type="term" value="C:membrane"/>
    <property type="evidence" value="ECO:0007669"/>
    <property type="project" value="UniProtKB-SubCell"/>
</dbReference>
<keyword evidence="2 5" id="KW-0812">Transmembrane</keyword>
<keyword evidence="4 5" id="KW-0472">Membrane</keyword>
<proteinExistence type="predicted"/>
<dbReference type="AlphaFoldDB" id="A0A0U4VQ57"/>
<feature type="transmembrane region" description="Helical" evidence="5">
    <location>
        <begin position="324"/>
        <end position="345"/>
    </location>
</feature>
<organism evidence="7 8">
    <name type="scientific">Pseudomonas oryzihabitans</name>
    <dbReference type="NCBI Taxonomy" id="47885"/>
    <lineage>
        <taxon>Bacteria</taxon>
        <taxon>Pseudomonadati</taxon>
        <taxon>Pseudomonadota</taxon>
        <taxon>Gammaproteobacteria</taxon>
        <taxon>Pseudomonadales</taxon>
        <taxon>Pseudomonadaceae</taxon>
        <taxon>Pseudomonas</taxon>
    </lineage>
</organism>
<evidence type="ECO:0000313" key="7">
    <source>
        <dbReference type="EMBL" id="ALZ85175.1"/>
    </source>
</evidence>
<evidence type="ECO:0000256" key="5">
    <source>
        <dbReference type="SAM" id="Phobius"/>
    </source>
</evidence>
<evidence type="ECO:0000313" key="8">
    <source>
        <dbReference type="Proteomes" id="UP000064137"/>
    </source>
</evidence>
<comment type="subcellular location">
    <subcellularLocation>
        <location evidence="1">Membrane</location>
        <topology evidence="1">Multi-pass membrane protein</topology>
    </subcellularLocation>
</comment>
<sequence>MAGQSPPPVADGAIGAPQEPRWALALACLPALAVILLTGWWTGAWLPCVVALGGAYTVGFGAYKSFAAEPLAPMLVAALGMACSAVVGSLLGHQLPALVLVGALWAACCAWLFAVGNGPWWITQQWTVALLVAGGFPGDLQQAVWRGGLVLAGGLLQLALFALLQKALYRSQWRLRTGSLRTHLREVVVLFEDRFRLGRYGFYAAAVVALCQILTGLLDYGHGYWAPMTALLVLKPRLGDTWRRGLGRLGGTLAGCLLAGAVVWLDNTPLVLAGACLLCAAGAYLLQDGRYSWQTLFITGTTVLMVALAGAPEASIALERLGSTLLGGGVALLFLALEAGVERALARLQRDRRVRQANTAKPTRAPR</sequence>
<name>A0A0U4VQ57_9PSED</name>
<feature type="transmembrane region" description="Helical" evidence="5">
    <location>
        <begin position="72"/>
        <end position="91"/>
    </location>
</feature>
<dbReference type="OrthoDB" id="128040at2"/>
<dbReference type="RefSeq" id="WP_059315341.1">
    <property type="nucleotide sequence ID" value="NZ_CP013987.1"/>
</dbReference>
<reference evidence="7 8" key="1">
    <citation type="submission" date="2016-01" db="EMBL/GenBank/DDBJ databases">
        <title>Annotation of Pseudomonas oryzihabitans USDA-ARS-USMARC-56511.</title>
        <authorList>
            <person name="Harhay G.P."/>
            <person name="Harhay D.M."/>
            <person name="Smith T.P.L."/>
            <person name="Bono J.L."/>
            <person name="Heaton M.P."/>
            <person name="Clawson M.L."/>
            <person name="Chitko-Mckown C.G."/>
            <person name="Capik S.F."/>
            <person name="DeDonder K.D."/>
            <person name="Apley M.D."/>
            <person name="Lubbers B.V."/>
            <person name="White B.J."/>
            <person name="Larson R.L."/>
        </authorList>
    </citation>
    <scope>NUCLEOTIDE SEQUENCE [LARGE SCALE GENOMIC DNA]</scope>
    <source>
        <strain evidence="7 8">USDA-ARS-USMARC-56511</strain>
    </source>
</reference>
<evidence type="ECO:0000256" key="1">
    <source>
        <dbReference type="ARBA" id="ARBA00004141"/>
    </source>
</evidence>